<evidence type="ECO:0000256" key="3">
    <source>
        <dbReference type="ARBA" id="ARBA00022670"/>
    </source>
</evidence>
<feature type="compositionally biased region" description="Acidic residues" evidence="6">
    <location>
        <begin position="820"/>
        <end position="830"/>
    </location>
</feature>
<feature type="compositionally biased region" description="Polar residues" evidence="6">
    <location>
        <begin position="257"/>
        <end position="273"/>
    </location>
</feature>
<feature type="compositionally biased region" description="Polar residues" evidence="6">
    <location>
        <begin position="491"/>
        <end position="506"/>
    </location>
</feature>
<dbReference type="InterPro" id="IPR038765">
    <property type="entry name" value="Papain-like_cys_pep_sf"/>
</dbReference>
<accession>A0A9W9JAZ4</accession>
<dbReference type="GO" id="GO:0005634">
    <property type="term" value="C:nucleus"/>
    <property type="evidence" value="ECO:0007669"/>
    <property type="project" value="TreeGrafter"/>
</dbReference>
<proteinExistence type="inferred from homology"/>
<dbReference type="InterPro" id="IPR051947">
    <property type="entry name" value="Sentrin-specific_protease"/>
</dbReference>
<protein>
    <recommendedName>
        <fullName evidence="7">Ubiquitin-like protease family profile domain-containing protein</fullName>
    </recommendedName>
</protein>
<comment type="similarity">
    <text evidence="1">Belongs to the peptidase C48 family.</text>
</comment>
<evidence type="ECO:0000256" key="6">
    <source>
        <dbReference type="SAM" id="MobiDB-lite"/>
    </source>
</evidence>
<evidence type="ECO:0000259" key="7">
    <source>
        <dbReference type="PROSITE" id="PS50600"/>
    </source>
</evidence>
<keyword evidence="9" id="KW-1185">Reference proteome</keyword>
<feature type="compositionally biased region" description="Polar residues" evidence="6">
    <location>
        <begin position="843"/>
        <end position="856"/>
    </location>
</feature>
<gene>
    <name evidence="8" type="ORF">N7498_010565</name>
</gene>
<dbReference type="Proteomes" id="UP001150904">
    <property type="component" value="Unassembled WGS sequence"/>
</dbReference>
<dbReference type="AlphaFoldDB" id="A0A9W9JAZ4"/>
<keyword evidence="4" id="KW-0833">Ubl conjugation pathway</keyword>
<feature type="compositionally biased region" description="Basic and acidic residues" evidence="6">
    <location>
        <begin position="133"/>
        <end position="142"/>
    </location>
</feature>
<feature type="compositionally biased region" description="Polar residues" evidence="6">
    <location>
        <begin position="153"/>
        <end position="163"/>
    </location>
</feature>
<organism evidence="8 9">
    <name type="scientific">Penicillium cinerascens</name>
    <dbReference type="NCBI Taxonomy" id="70096"/>
    <lineage>
        <taxon>Eukaryota</taxon>
        <taxon>Fungi</taxon>
        <taxon>Dikarya</taxon>
        <taxon>Ascomycota</taxon>
        <taxon>Pezizomycotina</taxon>
        <taxon>Eurotiomycetes</taxon>
        <taxon>Eurotiomycetidae</taxon>
        <taxon>Eurotiales</taxon>
        <taxon>Aspergillaceae</taxon>
        <taxon>Penicillium</taxon>
    </lineage>
</organism>
<feature type="region of interest" description="Disordered" evidence="6">
    <location>
        <begin position="474"/>
        <end position="604"/>
    </location>
</feature>
<dbReference type="GeneID" id="83184922"/>
<feature type="compositionally biased region" description="Basic and acidic residues" evidence="6">
    <location>
        <begin position="535"/>
        <end position="547"/>
    </location>
</feature>
<keyword evidence="2" id="KW-0597">Phosphoprotein</keyword>
<feature type="region of interest" description="Disordered" evidence="6">
    <location>
        <begin position="58"/>
        <end position="342"/>
    </location>
</feature>
<keyword evidence="3" id="KW-0645">Protease</keyword>
<feature type="compositionally biased region" description="Basic and acidic residues" evidence="6">
    <location>
        <begin position="1017"/>
        <end position="1045"/>
    </location>
</feature>
<dbReference type="SUPFAM" id="SSF54001">
    <property type="entry name" value="Cysteine proteinases"/>
    <property type="match status" value="1"/>
</dbReference>
<feature type="compositionally biased region" description="Polar residues" evidence="6">
    <location>
        <begin position="1158"/>
        <end position="1180"/>
    </location>
</feature>
<dbReference type="OrthoDB" id="442460at2759"/>
<feature type="region of interest" description="Disordered" evidence="6">
    <location>
        <begin position="738"/>
        <end position="871"/>
    </location>
</feature>
<feature type="compositionally biased region" description="Polar residues" evidence="6">
    <location>
        <begin position="787"/>
        <end position="804"/>
    </location>
</feature>
<feature type="compositionally biased region" description="Basic and acidic residues" evidence="6">
    <location>
        <begin position="205"/>
        <end position="236"/>
    </location>
</feature>
<feature type="compositionally biased region" description="Basic and acidic residues" evidence="6">
    <location>
        <begin position="83"/>
        <end position="95"/>
    </location>
</feature>
<evidence type="ECO:0000313" key="9">
    <source>
        <dbReference type="Proteomes" id="UP001150904"/>
    </source>
</evidence>
<feature type="compositionally biased region" description="Basic residues" evidence="6">
    <location>
        <begin position="1189"/>
        <end position="1198"/>
    </location>
</feature>
<name>A0A9W9JAZ4_9EURO</name>
<reference evidence="8" key="2">
    <citation type="journal article" date="2023" name="IMA Fungus">
        <title>Comparative genomic study of the Penicillium genus elucidates a diverse pangenome and 15 lateral gene transfer events.</title>
        <authorList>
            <person name="Petersen C."/>
            <person name="Sorensen T."/>
            <person name="Nielsen M.R."/>
            <person name="Sondergaard T.E."/>
            <person name="Sorensen J.L."/>
            <person name="Fitzpatrick D.A."/>
            <person name="Frisvad J.C."/>
            <person name="Nielsen K.L."/>
        </authorList>
    </citation>
    <scope>NUCLEOTIDE SEQUENCE</scope>
    <source>
        <strain evidence="8">IBT 15544</strain>
    </source>
</reference>
<evidence type="ECO:0000256" key="2">
    <source>
        <dbReference type="ARBA" id="ARBA00022553"/>
    </source>
</evidence>
<feature type="compositionally biased region" description="Basic and acidic residues" evidence="6">
    <location>
        <begin position="805"/>
        <end position="815"/>
    </location>
</feature>
<dbReference type="PROSITE" id="PS50600">
    <property type="entry name" value="ULP_PROTEASE"/>
    <property type="match status" value="1"/>
</dbReference>
<dbReference type="GO" id="GO:0006508">
    <property type="term" value="P:proteolysis"/>
    <property type="evidence" value="ECO:0007669"/>
    <property type="project" value="UniProtKB-KW"/>
</dbReference>
<dbReference type="GO" id="GO:0016926">
    <property type="term" value="P:protein desumoylation"/>
    <property type="evidence" value="ECO:0007669"/>
    <property type="project" value="TreeGrafter"/>
</dbReference>
<feature type="compositionally biased region" description="Basic and acidic residues" evidence="6">
    <location>
        <begin position="170"/>
        <end position="183"/>
    </location>
</feature>
<dbReference type="InterPro" id="IPR003653">
    <property type="entry name" value="Peptidase_C48_C"/>
</dbReference>
<keyword evidence="5" id="KW-0378">Hydrolase</keyword>
<dbReference type="PANTHER" id="PTHR46896">
    <property type="entry name" value="SENTRIN-SPECIFIC PROTEASE"/>
    <property type="match status" value="1"/>
</dbReference>
<dbReference type="Pfam" id="PF02902">
    <property type="entry name" value="Peptidase_C48"/>
    <property type="match status" value="1"/>
</dbReference>
<feature type="compositionally biased region" description="Basic and acidic residues" evidence="6">
    <location>
        <begin position="507"/>
        <end position="527"/>
    </location>
</feature>
<dbReference type="Gene3D" id="3.40.395.10">
    <property type="entry name" value="Adenoviral Proteinase, Chain A"/>
    <property type="match status" value="1"/>
</dbReference>
<dbReference type="GO" id="GO:0070139">
    <property type="term" value="F:SUMO-specific endopeptidase activity"/>
    <property type="evidence" value="ECO:0007669"/>
    <property type="project" value="TreeGrafter"/>
</dbReference>
<evidence type="ECO:0000313" key="8">
    <source>
        <dbReference type="EMBL" id="KAJ5191580.1"/>
    </source>
</evidence>
<feature type="compositionally biased region" description="Basic and acidic residues" evidence="6">
    <location>
        <begin position="244"/>
        <end position="256"/>
    </location>
</feature>
<feature type="compositionally biased region" description="Basic and acidic residues" evidence="6">
    <location>
        <begin position="742"/>
        <end position="759"/>
    </location>
</feature>
<dbReference type="RefSeq" id="XP_058304520.1">
    <property type="nucleotide sequence ID" value="XM_058457621.1"/>
</dbReference>
<dbReference type="PANTHER" id="PTHR46896:SF3">
    <property type="entry name" value="FI06413P-RELATED"/>
    <property type="match status" value="1"/>
</dbReference>
<feature type="region of interest" description="Disordered" evidence="6">
    <location>
        <begin position="14"/>
        <end position="34"/>
    </location>
</feature>
<evidence type="ECO:0000256" key="5">
    <source>
        <dbReference type="ARBA" id="ARBA00022801"/>
    </source>
</evidence>
<sequence length="1198" mass="132900">MPDNRPPAGKQLLISRGVLSGGDPSQMLNKDPRRNDALVQARQEEARLLGARDYKDRNAVPITPGASLQRNRKIPGSTVAFRPTDRISQHARDSGPVRASGNSKTSNHLRRNPSYLDDAPDFEESNRPNKRRRQDDHARTLDLTDGSPVRRASSPSSQNSARPKSNGRARQHEEFRGVEDSVRVNRSPRVSRRSQHTRFPSAESLEERFTSMAAEQRRAGALKTDKEPQANKESELPRQALLDIIEKHDLGGKDPSHQNATSSSKSRVVSGTRESPDELQGETTTQPVPRFLDANQPQSRHKFNKGNFMSPARKRSPTDIQPTDFAGSPPQGPKKIKRTPNSLPSSFDVISIRYGSVGKRVAKGERAAIRLAPEKIELGEDIFGSGKKLEILLRNVRTVLQGVKPSLKLRLKLSQKSEAPGDNIDIEFLVQSDKRKFVQVLQDFQIKILDKTGIFMDKAFTTYEHEMTRHGNHTKQPFLDISAPEPASTAPVGSSTRQKLSSALQNSKDESSESKRVENKISTRDDSGPMTGAGDSRERPSNGKSDPESGVEIPVKPFRPQESAERETRSTRRTTRISGGLTGPNDVSDFFKVPRQPSPKDDAARKKWKKPLVYPWVGKKKAEVCVEDRDRLRDDEFLNDNLIGFYMRFLQDHLERTNKKAAERVYFFNSYFFDTLLNTPKGERGINYSGVEKWTRNVDLFSYDYIVVPINQAAHWYVAIICNLPSLELGTVESVQPSSAHVSDKETSNQPESDVHEILESPEPEPAPDPSTPTQTEPEGKKKRTSESPVSQGARQSFASMTIQEQEKARNEAGKSEAPADTEEWPEGEENPASPPAKFSPFKQISTEPYTASYTGRKTKKGKAGPKLSPSQTTIVTFDSLDQGRSPTIRMLRDYICKEAASKRGVEVDPTNIKGMRARQIPLQPNYSDCGLYLLAYVEKFVQDPDSFVTKLLSREMDQVDDWPPLGSGLLRHRLRKFLDDLYDEQAQAKDISEGQAIMADQQPISYLLGPSLPRQVDGDDRGNAELLQPKDDAKNKGAEEKPAAEDAVQGRDSPNDGSAADQPELVPTASSPGPKSSKGKKASGPPPADENATLQPAPPKDEEVFVVPDSQENRPAPKPKPSRAENKKAAKAVDAPVCRKSDRKKAPIPVGSDVVNEPTSQKPAKGSQVQQIQVQRTPSPSEPDRVRKSPRGKTRKD</sequence>
<evidence type="ECO:0000256" key="1">
    <source>
        <dbReference type="ARBA" id="ARBA00005234"/>
    </source>
</evidence>
<evidence type="ECO:0000256" key="4">
    <source>
        <dbReference type="ARBA" id="ARBA00022786"/>
    </source>
</evidence>
<dbReference type="EMBL" id="JAPQKR010000016">
    <property type="protein sequence ID" value="KAJ5191580.1"/>
    <property type="molecule type" value="Genomic_DNA"/>
</dbReference>
<dbReference type="GO" id="GO:0005737">
    <property type="term" value="C:cytoplasm"/>
    <property type="evidence" value="ECO:0007669"/>
    <property type="project" value="TreeGrafter"/>
</dbReference>
<comment type="caution">
    <text evidence="8">The sequence shown here is derived from an EMBL/GenBank/DDBJ whole genome shotgun (WGS) entry which is preliminary data.</text>
</comment>
<feature type="domain" description="Ubiquitin-like protease family profile" evidence="7">
    <location>
        <begin position="622"/>
        <end position="941"/>
    </location>
</feature>
<reference evidence="8" key="1">
    <citation type="submission" date="2022-12" db="EMBL/GenBank/DDBJ databases">
        <authorList>
            <person name="Petersen C."/>
        </authorList>
    </citation>
    <scope>NUCLEOTIDE SEQUENCE</scope>
    <source>
        <strain evidence="8">IBT 15544</strain>
    </source>
</reference>
<feature type="region of interest" description="Disordered" evidence="6">
    <location>
        <begin position="1009"/>
        <end position="1198"/>
    </location>
</feature>